<protein>
    <submittedName>
        <fullName evidence="1">Oidioi.mRNA.OKI2018_I69.chr1.g1625.t1.cds</fullName>
    </submittedName>
</protein>
<proteinExistence type="predicted"/>
<sequence length="163" mass="18027">MVRFLQDSKDNATDTPALNNIPVSALLALINASNVTIVEGDVVPVADEEEDEHVYTAKSAAEVQEMFQLDMEAIKAGRNAALNWHNDKRNLHEGTGPMTLNKHASRKAQAWADKIAAGEEFGYDPENTLCGENVVLIHINNDLDYMTMNDFENTGEECGTAYW</sequence>
<evidence type="ECO:0000313" key="1">
    <source>
        <dbReference type="EMBL" id="CAG5104873.1"/>
    </source>
</evidence>
<accession>A0ABN7SNH9</accession>
<dbReference type="SUPFAM" id="SSF55797">
    <property type="entry name" value="PR-1-like"/>
    <property type="match status" value="1"/>
</dbReference>
<dbReference type="EMBL" id="OU015566">
    <property type="protein sequence ID" value="CAG5104873.1"/>
    <property type="molecule type" value="Genomic_DNA"/>
</dbReference>
<reference evidence="1 2" key="1">
    <citation type="submission" date="2021-04" db="EMBL/GenBank/DDBJ databases">
        <authorList>
            <person name="Bliznina A."/>
        </authorList>
    </citation>
    <scope>NUCLEOTIDE SEQUENCE [LARGE SCALE GENOMIC DNA]</scope>
</reference>
<keyword evidence="2" id="KW-1185">Reference proteome</keyword>
<dbReference type="Proteomes" id="UP001158576">
    <property type="component" value="Chromosome 1"/>
</dbReference>
<dbReference type="Gene3D" id="3.40.33.10">
    <property type="entry name" value="CAP"/>
    <property type="match status" value="1"/>
</dbReference>
<gene>
    <name evidence="1" type="ORF">OKIOD_LOCUS10390</name>
</gene>
<evidence type="ECO:0000313" key="2">
    <source>
        <dbReference type="Proteomes" id="UP001158576"/>
    </source>
</evidence>
<organism evidence="1 2">
    <name type="scientific">Oikopleura dioica</name>
    <name type="common">Tunicate</name>
    <dbReference type="NCBI Taxonomy" id="34765"/>
    <lineage>
        <taxon>Eukaryota</taxon>
        <taxon>Metazoa</taxon>
        <taxon>Chordata</taxon>
        <taxon>Tunicata</taxon>
        <taxon>Appendicularia</taxon>
        <taxon>Copelata</taxon>
        <taxon>Oikopleuridae</taxon>
        <taxon>Oikopleura</taxon>
    </lineage>
</organism>
<dbReference type="InterPro" id="IPR035940">
    <property type="entry name" value="CAP_sf"/>
</dbReference>
<name>A0ABN7SNH9_OIKDI</name>